<dbReference type="PANTHER" id="PTHR43649">
    <property type="entry name" value="ARABINOSE-BINDING PROTEIN-RELATED"/>
    <property type="match status" value="1"/>
</dbReference>
<evidence type="ECO:0000313" key="1">
    <source>
        <dbReference type="EMBL" id="NEB94725.1"/>
    </source>
</evidence>
<dbReference type="InterPro" id="IPR050490">
    <property type="entry name" value="Bact_solute-bd_prot1"/>
</dbReference>
<organism evidence="1 2">
    <name type="scientific">Streptomyces bauhiniae</name>
    <dbReference type="NCBI Taxonomy" id="2340725"/>
    <lineage>
        <taxon>Bacteria</taxon>
        <taxon>Bacillati</taxon>
        <taxon>Actinomycetota</taxon>
        <taxon>Actinomycetes</taxon>
        <taxon>Kitasatosporales</taxon>
        <taxon>Streptomycetaceae</taxon>
        <taxon>Streptomyces</taxon>
    </lineage>
</organism>
<dbReference type="EMBL" id="JAAGMR010000274">
    <property type="protein sequence ID" value="NEB94725.1"/>
    <property type="molecule type" value="Genomic_DNA"/>
</dbReference>
<proteinExistence type="predicted"/>
<dbReference type="AlphaFoldDB" id="A0A7K3QY23"/>
<dbReference type="Gene3D" id="3.40.190.10">
    <property type="entry name" value="Periplasmic binding protein-like II"/>
    <property type="match status" value="2"/>
</dbReference>
<dbReference type="Pfam" id="PF01547">
    <property type="entry name" value="SBP_bac_1"/>
    <property type="match status" value="1"/>
</dbReference>
<dbReference type="SUPFAM" id="SSF53850">
    <property type="entry name" value="Periplasmic binding protein-like II"/>
    <property type="match status" value="1"/>
</dbReference>
<evidence type="ECO:0000313" key="2">
    <source>
        <dbReference type="Proteomes" id="UP000470520"/>
    </source>
</evidence>
<gene>
    <name evidence="1" type="ORF">G3I21_24110</name>
</gene>
<dbReference type="Proteomes" id="UP000470520">
    <property type="component" value="Unassembled WGS sequence"/>
</dbReference>
<accession>A0A7K3QY23</accession>
<dbReference type="PANTHER" id="PTHR43649:SF14">
    <property type="entry name" value="BLR3389 PROTEIN"/>
    <property type="match status" value="1"/>
</dbReference>
<dbReference type="InterPro" id="IPR006059">
    <property type="entry name" value="SBP"/>
</dbReference>
<reference evidence="1 2" key="1">
    <citation type="submission" date="2020-01" db="EMBL/GenBank/DDBJ databases">
        <title>Insect and environment-associated Actinomycetes.</title>
        <authorList>
            <person name="Currrie C."/>
            <person name="Chevrette M."/>
            <person name="Carlson C."/>
            <person name="Stubbendieck R."/>
            <person name="Wendt-Pienkowski E."/>
        </authorList>
    </citation>
    <scope>NUCLEOTIDE SEQUENCE [LARGE SCALE GENOMIC DNA]</scope>
    <source>
        <strain evidence="1 2">SID7754</strain>
    </source>
</reference>
<name>A0A7K3QY23_9ACTN</name>
<sequence>MLTAVVLAATATACGSSGPGGGGAGPGKVTVWSLQDTALNPVQKKSVSAYNASADGVEASIQFFVNDPYKQKLQTALGSPAAPDVFLNWGGGNLSTYVKSGDAADLGSGLSPSFKAKFLPSVLAGGTLDGKTYGVPMEGMQPVALFHNKDALAAAGVARPPRTWPELLDAVDRMKAKGVTPIALAGSQPWTELMWMEYLLDRVGGPEVFARIQDGEPGAWKDPAVTTALTMIRQLVDRGAFGTNYGSVGQDSGGADALLAKGRAGMELMGSWEYAGQLATAPDFVKKGKLGWSEFPTVPDGKGDPRDVVGNPSNFFSVTAKSHDRDAAIGFITDTVTRPAYVKDLIAIGQVPAIAGIEDELKSGPNADYTTFVYQLVKRAPSFTQSWDQALDPATAQKLLTNLQRVFNKQSTPRQFVSAMDAG</sequence>
<comment type="caution">
    <text evidence="1">The sequence shown here is derived from an EMBL/GenBank/DDBJ whole genome shotgun (WGS) entry which is preliminary data.</text>
</comment>
<protein>
    <submittedName>
        <fullName evidence="1">Extracellular solute-binding protein</fullName>
    </submittedName>
</protein>